<accession>A0A8H8XCR3</accession>
<organism evidence="1 2">
    <name type="scientific">Bathymodiolus thermophilus thioautotrophic gill symbiont</name>
    <dbReference type="NCBI Taxonomy" id="2360"/>
    <lineage>
        <taxon>Bacteria</taxon>
        <taxon>Pseudomonadati</taxon>
        <taxon>Pseudomonadota</taxon>
        <taxon>Gammaproteobacteria</taxon>
        <taxon>sulfur-oxidizing symbionts</taxon>
    </lineage>
</organism>
<proteinExistence type="predicted"/>
<protein>
    <submittedName>
        <fullName evidence="1">Uncharacterized protein</fullName>
    </submittedName>
</protein>
<dbReference type="EMBL" id="CAESAQ020000076">
    <property type="protein sequence ID" value="CAB5502553.1"/>
    <property type="molecule type" value="Genomic_DNA"/>
</dbReference>
<dbReference type="Proteomes" id="UP000643672">
    <property type="component" value="Unassembled WGS sequence"/>
</dbReference>
<comment type="caution">
    <text evidence="1">The sequence shown here is derived from an EMBL/GenBank/DDBJ whole genome shotgun (WGS) entry which is preliminary data.</text>
</comment>
<evidence type="ECO:0000313" key="2">
    <source>
        <dbReference type="Proteomes" id="UP000643672"/>
    </source>
</evidence>
<name>A0A8H8XCR3_9GAMM</name>
<evidence type="ECO:0000313" key="1">
    <source>
        <dbReference type="EMBL" id="CAB5502553.1"/>
    </source>
</evidence>
<sequence>MYRKMMTIWRQINGSFFCFWMSEMQFSTSIKMRSSNMAVLS</sequence>
<gene>
    <name evidence="1" type="ORF">THERMOS_1625</name>
</gene>
<keyword evidence="2" id="KW-1185">Reference proteome</keyword>
<dbReference type="AlphaFoldDB" id="A0A8H8XCR3"/>
<reference evidence="1 2" key="1">
    <citation type="submission" date="2020-05" db="EMBL/GenBank/DDBJ databases">
        <authorList>
            <person name="Petersen J."/>
            <person name="Sayavedra L."/>
        </authorList>
    </citation>
    <scope>NUCLEOTIDE SEQUENCE [LARGE SCALE GENOMIC DNA]</scope>
    <source>
        <strain evidence="1">B thermophilus SOXS</strain>
    </source>
</reference>